<protein>
    <submittedName>
        <fullName evidence="2">Aminodeoxychorismate synthase subunit I</fullName>
    </submittedName>
</protein>
<organism evidence="2 3">
    <name type="scientific">Halospina denitrificans</name>
    <dbReference type="NCBI Taxonomy" id="332522"/>
    <lineage>
        <taxon>Bacteria</taxon>
        <taxon>Pseudomonadati</taxon>
        <taxon>Pseudomonadota</taxon>
        <taxon>Gammaproteobacteria</taxon>
        <taxon>Halospina</taxon>
    </lineage>
</organism>
<dbReference type="InterPro" id="IPR005802">
    <property type="entry name" value="ADC_synth_comp_1"/>
</dbReference>
<dbReference type="PANTHER" id="PTHR11236:SF50">
    <property type="entry name" value="AMINODEOXYCHORISMATE SYNTHASE COMPONENT 1"/>
    <property type="match status" value="1"/>
</dbReference>
<keyword evidence="3" id="KW-1185">Reference proteome</keyword>
<dbReference type="GO" id="GO:0000162">
    <property type="term" value="P:L-tryptophan biosynthetic process"/>
    <property type="evidence" value="ECO:0007669"/>
    <property type="project" value="TreeGrafter"/>
</dbReference>
<dbReference type="GO" id="GO:0009396">
    <property type="term" value="P:folic acid-containing compound biosynthetic process"/>
    <property type="evidence" value="ECO:0007669"/>
    <property type="project" value="InterPro"/>
</dbReference>
<dbReference type="InterPro" id="IPR005801">
    <property type="entry name" value="ADC_synthase"/>
</dbReference>
<name>A0A4R7JU35_9GAMM</name>
<dbReference type="AlphaFoldDB" id="A0A4R7JU35"/>
<gene>
    <name evidence="2" type="ORF">DES49_1661</name>
</gene>
<dbReference type="Gene3D" id="3.60.120.10">
    <property type="entry name" value="Anthranilate synthase"/>
    <property type="match status" value="1"/>
</dbReference>
<dbReference type="Proteomes" id="UP000295830">
    <property type="component" value="Unassembled WGS sequence"/>
</dbReference>
<feature type="domain" description="Chorismate-utilising enzyme C-terminal" evidence="1">
    <location>
        <begin position="163"/>
        <end position="417"/>
    </location>
</feature>
<dbReference type="Pfam" id="PF00425">
    <property type="entry name" value="Chorismate_bind"/>
    <property type="match status" value="1"/>
</dbReference>
<comment type="caution">
    <text evidence="2">The sequence shown here is derived from an EMBL/GenBank/DDBJ whole genome shotgun (WGS) entry which is preliminary data.</text>
</comment>
<evidence type="ECO:0000313" key="3">
    <source>
        <dbReference type="Proteomes" id="UP000295830"/>
    </source>
</evidence>
<dbReference type="PANTHER" id="PTHR11236">
    <property type="entry name" value="AMINOBENZOATE/ANTHRANILATE SYNTHASE"/>
    <property type="match status" value="1"/>
</dbReference>
<dbReference type="InterPro" id="IPR015890">
    <property type="entry name" value="Chorismate_C"/>
</dbReference>
<proteinExistence type="predicted"/>
<dbReference type="SUPFAM" id="SSF56322">
    <property type="entry name" value="ADC synthase"/>
    <property type="match status" value="1"/>
</dbReference>
<evidence type="ECO:0000259" key="1">
    <source>
        <dbReference type="Pfam" id="PF00425"/>
    </source>
</evidence>
<dbReference type="NCBIfam" id="TIGR00553">
    <property type="entry name" value="pabB"/>
    <property type="match status" value="1"/>
</dbReference>
<sequence length="430" mass="47701">MTQDHQTLPGSNWSALLRAFATEPGCCVFDVPESTSQPAAVQMLTATPYFRETRIAGFGHNSELSQRARRAPEASADSPDAWLPLKIGFLGYGNGEPQPGVQVAEYDWAIIREVQSGKLELVFHADCPASRRARVRERIEAARTTATSPAFFLKSGFQPAQSRDEYLHKLERIRDYIQAGDVYQVNYAQQFTATYEGDPMDAYIALHHASPSPCSVYLDTGSRQLMSLSPERFLRVHRDGSVETRPIKGTRRRGTTEAEDREMVRELTTSTKDRAENLMIVDLLRNDLGKCCEIGSVRAEPLFALESFANVHHLVSTVTGRLAPELSPLDLLLSAFPGGSITGAPKVRAMEIIRELEPVPRGAYCGSFFHWTPRNGFDSTIAIRTLECRQGTVDCKGGGGIVADSVPEEEYRESINKVRLFMDTLENLNA</sequence>
<dbReference type="EMBL" id="SOAX01000003">
    <property type="protein sequence ID" value="TDT41565.1"/>
    <property type="molecule type" value="Genomic_DNA"/>
</dbReference>
<dbReference type="PRINTS" id="PR00095">
    <property type="entry name" value="ANTSNTHASEI"/>
</dbReference>
<evidence type="ECO:0000313" key="2">
    <source>
        <dbReference type="EMBL" id="TDT41565.1"/>
    </source>
</evidence>
<dbReference type="GO" id="GO:0046820">
    <property type="term" value="F:4-amino-4-deoxychorismate synthase activity"/>
    <property type="evidence" value="ECO:0007669"/>
    <property type="project" value="TreeGrafter"/>
</dbReference>
<reference evidence="2 3" key="1">
    <citation type="submission" date="2019-03" db="EMBL/GenBank/DDBJ databases">
        <title>Genomic Encyclopedia of Type Strains, Phase IV (KMG-IV): sequencing the most valuable type-strain genomes for metagenomic binning, comparative biology and taxonomic classification.</title>
        <authorList>
            <person name="Goeker M."/>
        </authorList>
    </citation>
    <scope>NUCLEOTIDE SEQUENCE [LARGE SCALE GENOMIC DNA]</scope>
    <source>
        <strain evidence="2 3">DSM 15505</strain>
    </source>
</reference>
<dbReference type="InterPro" id="IPR019999">
    <property type="entry name" value="Anth_synth_I-like"/>
</dbReference>
<dbReference type="OrthoDB" id="9803598at2"/>
<accession>A0A4R7JU35</accession>
<dbReference type="RefSeq" id="WP_133735924.1">
    <property type="nucleotide sequence ID" value="NZ_SOAX01000003.1"/>
</dbReference>